<name>C1DSJ9_AZOVD</name>
<dbReference type="EnsemblBacteria" id="ACO77954">
    <property type="protein sequence ID" value="ACO77954"/>
    <property type="gene ID" value="Avin_17410"/>
</dbReference>
<sequence>MRERKAKREKTGTPASTAGVRRWTIALVFAARPTRLGQGAMNQGTMDMDTDFLDAHRRHWEDAELLYETARWANADHLYGIAAECGLKRLMLAFGMPVKNGEPDHRDRRHVDEIWARYEAYRSGHASGARYTLATNVFTDWKAAQRYSHRRHFDQDRDRVQAHRAGADGVRGLIGQAEREGLL</sequence>
<organism evidence="1 2">
    <name type="scientific">Azotobacter vinelandii (strain DJ / ATCC BAA-1303)</name>
    <dbReference type="NCBI Taxonomy" id="322710"/>
    <lineage>
        <taxon>Bacteria</taxon>
        <taxon>Pseudomonadati</taxon>
        <taxon>Pseudomonadota</taxon>
        <taxon>Gammaproteobacteria</taxon>
        <taxon>Pseudomonadales</taxon>
        <taxon>Pseudomonadaceae</taxon>
        <taxon>Azotobacter</taxon>
    </lineage>
</organism>
<gene>
    <name evidence="1" type="ordered locus">Avin_17410</name>
</gene>
<dbReference type="RefSeq" id="WP_012700364.1">
    <property type="nucleotide sequence ID" value="NC_012560.1"/>
</dbReference>
<evidence type="ECO:0000313" key="2">
    <source>
        <dbReference type="Proteomes" id="UP000002424"/>
    </source>
</evidence>
<evidence type="ECO:0008006" key="3">
    <source>
        <dbReference type="Google" id="ProtNLM"/>
    </source>
</evidence>
<dbReference type="EMBL" id="CP001157">
    <property type="protein sequence ID" value="ACO77954.1"/>
    <property type="molecule type" value="Genomic_DNA"/>
</dbReference>
<dbReference type="AlphaFoldDB" id="C1DSJ9"/>
<dbReference type="KEGG" id="avn:Avin_17410"/>
<dbReference type="Proteomes" id="UP000002424">
    <property type="component" value="Chromosome"/>
</dbReference>
<dbReference type="STRING" id="322710.Avin_17410"/>
<evidence type="ECO:0000313" key="1">
    <source>
        <dbReference type="EMBL" id="ACO77954.1"/>
    </source>
</evidence>
<protein>
    <recommendedName>
        <fullName evidence="3">SAM-dependent methyltransferase</fullName>
    </recommendedName>
</protein>
<dbReference type="GeneID" id="88185005"/>
<proteinExistence type="predicted"/>
<dbReference type="HOGENOM" id="CLU_126412_0_0_6"/>
<dbReference type="eggNOG" id="ENOG5032V02">
    <property type="taxonomic scope" value="Bacteria"/>
</dbReference>
<accession>C1DSJ9</accession>
<dbReference type="OrthoDB" id="7305014at2"/>
<reference evidence="1 2" key="1">
    <citation type="journal article" date="2009" name="J. Bacteriol.">
        <title>Genome sequence of Azotobacter vinelandii, an obligate aerobe specialized to support diverse anaerobic metabolic processes.</title>
        <authorList>
            <person name="Setubal J.C."/>
            <person name="dos Santos P."/>
            <person name="Goldman B.S."/>
            <person name="Ertesvag H."/>
            <person name="Espin G."/>
            <person name="Rubio L.M."/>
            <person name="Valla S."/>
            <person name="Almeida N.F."/>
            <person name="Balasubramanian D."/>
            <person name="Cromes L."/>
            <person name="Curatti L."/>
            <person name="Du Z."/>
            <person name="Godsy E."/>
            <person name="Goodner B."/>
            <person name="Hellner-Burris K."/>
            <person name="Hernandez J.A."/>
            <person name="Houmiel K."/>
            <person name="Imperial J."/>
            <person name="Kennedy C."/>
            <person name="Larson T.J."/>
            <person name="Latreille P."/>
            <person name="Ligon L.S."/>
            <person name="Lu J."/>
            <person name="Maerk M."/>
            <person name="Miller N.M."/>
            <person name="Norton S."/>
            <person name="O'Carroll I.P."/>
            <person name="Paulsen I."/>
            <person name="Raulfs E.C."/>
            <person name="Roemer R."/>
            <person name="Rosser J."/>
            <person name="Segura D."/>
            <person name="Slater S."/>
            <person name="Stricklin S.L."/>
            <person name="Studholme D.J."/>
            <person name="Sun J."/>
            <person name="Viana C.J."/>
            <person name="Wallin E."/>
            <person name="Wang B."/>
            <person name="Wheeler C."/>
            <person name="Zhu H."/>
            <person name="Dean D.R."/>
            <person name="Dixon R."/>
            <person name="Wood D."/>
        </authorList>
    </citation>
    <scope>NUCLEOTIDE SEQUENCE [LARGE SCALE GENOMIC DNA]</scope>
    <source>
        <strain evidence="2">DJ / ATCC BAA-1303</strain>
    </source>
</reference>
<keyword evidence="2" id="KW-1185">Reference proteome</keyword>